<feature type="domain" description="Disintegrin" evidence="19">
    <location>
        <begin position="398"/>
        <end position="484"/>
    </location>
</feature>
<evidence type="ECO:0000256" key="5">
    <source>
        <dbReference type="ARBA" id="ARBA00022656"/>
    </source>
</evidence>
<dbReference type="GO" id="GO:0004222">
    <property type="term" value="F:metalloendopeptidase activity"/>
    <property type="evidence" value="ECO:0007669"/>
    <property type="project" value="InterPro"/>
</dbReference>
<evidence type="ECO:0000256" key="7">
    <source>
        <dbReference type="ARBA" id="ARBA00022723"/>
    </source>
</evidence>
<dbReference type="Pfam" id="PF01562">
    <property type="entry name" value="Pep_M12B_propep"/>
    <property type="match status" value="1"/>
</dbReference>
<dbReference type="Gene3D" id="4.10.70.10">
    <property type="entry name" value="Disintegrin domain"/>
    <property type="match status" value="1"/>
</dbReference>
<evidence type="ECO:0000256" key="6">
    <source>
        <dbReference type="ARBA" id="ARBA00022692"/>
    </source>
</evidence>
<dbReference type="InterPro" id="IPR018358">
    <property type="entry name" value="Disintegrin_CS"/>
</dbReference>
<dbReference type="GO" id="GO:0005576">
    <property type="term" value="C:extracellular region"/>
    <property type="evidence" value="ECO:0007669"/>
    <property type="project" value="UniProtKB-SubCell"/>
</dbReference>
<dbReference type="InterPro" id="IPR024079">
    <property type="entry name" value="MetalloPept_cat_dom_sf"/>
</dbReference>
<evidence type="ECO:0000256" key="16">
    <source>
        <dbReference type="SAM" id="MobiDB-lite"/>
    </source>
</evidence>
<dbReference type="InterPro" id="IPR001590">
    <property type="entry name" value="Peptidase_M12B"/>
</dbReference>
<evidence type="ECO:0000256" key="18">
    <source>
        <dbReference type="SAM" id="SignalP"/>
    </source>
</evidence>
<dbReference type="EMBL" id="JAPFRF010000001">
    <property type="protein sequence ID" value="KAJ7344755.1"/>
    <property type="molecule type" value="Genomic_DNA"/>
</dbReference>
<dbReference type="GO" id="GO:0046872">
    <property type="term" value="F:metal ion binding"/>
    <property type="evidence" value="ECO:0007669"/>
    <property type="project" value="UniProtKB-KW"/>
</dbReference>
<dbReference type="AlphaFoldDB" id="A0A9Q0Y5T8"/>
<protein>
    <recommendedName>
        <fullName evidence="23">Disintegrin and metalloproteinase domain-containing protein 20-like</fullName>
    </recommendedName>
</protein>
<evidence type="ECO:0000256" key="1">
    <source>
        <dbReference type="ARBA" id="ARBA00001947"/>
    </source>
</evidence>
<dbReference type="Proteomes" id="UP001142489">
    <property type="component" value="Unassembled WGS sequence"/>
</dbReference>
<dbReference type="InterPro" id="IPR000742">
    <property type="entry name" value="EGF"/>
</dbReference>
<dbReference type="PROSITE" id="PS50215">
    <property type="entry name" value="ADAM_MEPRO"/>
    <property type="match status" value="1"/>
</dbReference>
<dbReference type="InterPro" id="IPR001762">
    <property type="entry name" value="Disintegrin_dom"/>
</dbReference>
<feature type="disulfide bond" evidence="14">
    <location>
        <begin position="456"/>
        <end position="476"/>
    </location>
</feature>
<evidence type="ECO:0000256" key="3">
    <source>
        <dbReference type="ARBA" id="ARBA00004613"/>
    </source>
</evidence>
<gene>
    <name evidence="21" type="ORF">JRQ81_000705</name>
</gene>
<dbReference type="SUPFAM" id="SSF57552">
    <property type="entry name" value="Blood coagulation inhibitor (disintegrin)"/>
    <property type="match status" value="1"/>
</dbReference>
<proteinExistence type="predicted"/>
<keyword evidence="8" id="KW-0378">Hydrolase</keyword>
<dbReference type="GO" id="GO:0009897">
    <property type="term" value="C:external side of plasma membrane"/>
    <property type="evidence" value="ECO:0007669"/>
    <property type="project" value="TreeGrafter"/>
</dbReference>
<dbReference type="PROSITE" id="PS01186">
    <property type="entry name" value="EGF_2"/>
    <property type="match status" value="1"/>
</dbReference>
<keyword evidence="9 15" id="KW-0862">Zinc</keyword>
<evidence type="ECO:0000313" key="22">
    <source>
        <dbReference type="Proteomes" id="UP001142489"/>
    </source>
</evidence>
<name>A0A9Q0Y5T8_9SAUR</name>
<keyword evidence="18" id="KW-0732">Signal</keyword>
<dbReference type="PANTHER" id="PTHR11905:SF251">
    <property type="entry name" value="MEDIATOR COMPLEX SUBUNIT 6"/>
    <property type="match status" value="1"/>
</dbReference>
<dbReference type="CDD" id="cd04269">
    <property type="entry name" value="ZnMc_adamalysin_II_like"/>
    <property type="match status" value="1"/>
</dbReference>
<keyword evidence="10 17" id="KW-1133">Transmembrane helix</keyword>
<evidence type="ECO:0000256" key="12">
    <source>
        <dbReference type="ARBA" id="ARBA00023157"/>
    </source>
</evidence>
<keyword evidence="12 15" id="KW-1015">Disulfide bond</keyword>
<keyword evidence="13" id="KW-1199">Hemostasis impairing toxin</keyword>
<dbReference type="GO" id="GO:0008584">
    <property type="term" value="P:male gonad development"/>
    <property type="evidence" value="ECO:0007669"/>
    <property type="project" value="TreeGrafter"/>
</dbReference>
<dbReference type="PROSITE" id="PS00427">
    <property type="entry name" value="DISINTEGRIN_1"/>
    <property type="match status" value="1"/>
</dbReference>
<feature type="binding site" evidence="15">
    <location>
        <position position="335"/>
    </location>
    <ligand>
        <name>Zn(2+)</name>
        <dbReference type="ChEBI" id="CHEBI:29105"/>
        <note>catalytic</note>
    </ligand>
</feature>
<dbReference type="Gene3D" id="3.40.390.10">
    <property type="entry name" value="Collagenase (Catalytic Domain)"/>
    <property type="match status" value="1"/>
</dbReference>
<evidence type="ECO:0000259" key="20">
    <source>
        <dbReference type="PROSITE" id="PS50215"/>
    </source>
</evidence>
<feature type="signal peptide" evidence="18">
    <location>
        <begin position="1"/>
        <end position="18"/>
    </location>
</feature>
<evidence type="ECO:0008006" key="23">
    <source>
        <dbReference type="Google" id="ProtNLM"/>
    </source>
</evidence>
<dbReference type="Pfam" id="PF08516">
    <property type="entry name" value="ADAM_CR"/>
    <property type="match status" value="1"/>
</dbReference>
<dbReference type="GO" id="GO:0006508">
    <property type="term" value="P:proteolysis"/>
    <property type="evidence" value="ECO:0007669"/>
    <property type="project" value="InterPro"/>
</dbReference>
<comment type="caution">
    <text evidence="21">The sequence shown here is derived from an EMBL/GenBank/DDBJ whole genome shotgun (WGS) entry which is preliminary data.</text>
</comment>
<dbReference type="Pfam" id="PF01421">
    <property type="entry name" value="Reprolysin"/>
    <property type="match status" value="1"/>
</dbReference>
<evidence type="ECO:0000256" key="2">
    <source>
        <dbReference type="ARBA" id="ARBA00004479"/>
    </source>
</evidence>
<dbReference type="FunFam" id="4.10.70.10:FF:000001">
    <property type="entry name" value="Disintegrin and metalloproteinase domain-containing protein 22"/>
    <property type="match status" value="1"/>
</dbReference>
<evidence type="ECO:0000259" key="19">
    <source>
        <dbReference type="PROSITE" id="PS50214"/>
    </source>
</evidence>
<feature type="compositionally biased region" description="Basic residues" evidence="16">
    <location>
        <begin position="719"/>
        <end position="732"/>
    </location>
</feature>
<evidence type="ECO:0000256" key="15">
    <source>
        <dbReference type="PROSITE-ProRule" id="PRU00276"/>
    </source>
</evidence>
<keyword evidence="5" id="KW-0800">Toxin</keyword>
<keyword evidence="11 17" id="KW-0472">Membrane</keyword>
<evidence type="ECO:0000313" key="21">
    <source>
        <dbReference type="EMBL" id="KAJ7344755.1"/>
    </source>
</evidence>
<dbReference type="InterPro" id="IPR002870">
    <property type="entry name" value="Peptidase_M12B_N"/>
</dbReference>
<keyword evidence="7 15" id="KW-0479">Metal-binding</keyword>
<dbReference type="InterPro" id="IPR034027">
    <property type="entry name" value="Reprolysin_adamalysin"/>
</dbReference>
<evidence type="ECO:0000256" key="10">
    <source>
        <dbReference type="ARBA" id="ARBA00022989"/>
    </source>
</evidence>
<dbReference type="PROSITE" id="PS50214">
    <property type="entry name" value="DISINTEGRIN_2"/>
    <property type="match status" value="1"/>
</dbReference>
<feature type="region of interest" description="Disordered" evidence="16">
    <location>
        <begin position="709"/>
        <end position="743"/>
    </location>
</feature>
<evidence type="ECO:0000256" key="14">
    <source>
        <dbReference type="PROSITE-ProRule" id="PRU00068"/>
    </source>
</evidence>
<comment type="cofactor">
    <cofactor evidence="1">
        <name>Zn(2+)</name>
        <dbReference type="ChEBI" id="CHEBI:29105"/>
    </cofactor>
</comment>
<evidence type="ECO:0000256" key="9">
    <source>
        <dbReference type="ARBA" id="ARBA00022833"/>
    </source>
</evidence>
<dbReference type="InterPro" id="IPR006586">
    <property type="entry name" value="ADAM_Cys-rich"/>
</dbReference>
<dbReference type="SMART" id="SM00050">
    <property type="entry name" value="DISIN"/>
    <property type="match status" value="1"/>
</dbReference>
<feature type="transmembrane region" description="Helical" evidence="17">
    <location>
        <begin position="678"/>
        <end position="698"/>
    </location>
</feature>
<feature type="domain" description="Peptidase M12B" evidence="20">
    <location>
        <begin position="199"/>
        <end position="390"/>
    </location>
</feature>
<keyword evidence="4" id="KW-0964">Secreted</keyword>
<dbReference type="InterPro" id="IPR036436">
    <property type="entry name" value="Disintegrin_dom_sf"/>
</dbReference>
<keyword evidence="6 17" id="KW-0812">Transmembrane</keyword>
<evidence type="ECO:0000256" key="11">
    <source>
        <dbReference type="ARBA" id="ARBA00023136"/>
    </source>
</evidence>
<organism evidence="21 22">
    <name type="scientific">Phrynocephalus forsythii</name>
    <dbReference type="NCBI Taxonomy" id="171643"/>
    <lineage>
        <taxon>Eukaryota</taxon>
        <taxon>Metazoa</taxon>
        <taxon>Chordata</taxon>
        <taxon>Craniata</taxon>
        <taxon>Vertebrata</taxon>
        <taxon>Euteleostomi</taxon>
        <taxon>Lepidosauria</taxon>
        <taxon>Squamata</taxon>
        <taxon>Bifurcata</taxon>
        <taxon>Unidentata</taxon>
        <taxon>Episquamata</taxon>
        <taxon>Toxicofera</taxon>
        <taxon>Iguania</taxon>
        <taxon>Acrodonta</taxon>
        <taxon>Agamidae</taxon>
        <taxon>Agaminae</taxon>
        <taxon>Phrynocephalus</taxon>
    </lineage>
</organism>
<reference evidence="21" key="1">
    <citation type="journal article" date="2023" name="DNA Res.">
        <title>Chromosome-level genome assembly of Phrynocephalus forsythii using third-generation DNA sequencing and Hi-C analysis.</title>
        <authorList>
            <person name="Qi Y."/>
            <person name="Zhao W."/>
            <person name="Zhao Y."/>
            <person name="Niu C."/>
            <person name="Cao S."/>
            <person name="Zhang Y."/>
        </authorList>
    </citation>
    <scope>NUCLEOTIDE SEQUENCE</scope>
    <source>
        <tissue evidence="21">Muscle</tissue>
    </source>
</reference>
<dbReference type="PANTHER" id="PTHR11905">
    <property type="entry name" value="ADAM A DISINTEGRIN AND METALLOPROTEASE DOMAIN"/>
    <property type="match status" value="1"/>
</dbReference>
<evidence type="ECO:0000256" key="8">
    <source>
        <dbReference type="ARBA" id="ARBA00022801"/>
    </source>
</evidence>
<dbReference type="OrthoDB" id="5951731at2759"/>
<dbReference type="GO" id="GO:0090729">
    <property type="term" value="F:toxin activity"/>
    <property type="evidence" value="ECO:0007669"/>
    <property type="project" value="UniProtKB-KW"/>
</dbReference>
<evidence type="ECO:0000256" key="4">
    <source>
        <dbReference type="ARBA" id="ARBA00022525"/>
    </source>
</evidence>
<feature type="disulfide bond" evidence="15">
    <location>
        <begin position="352"/>
        <end position="357"/>
    </location>
</feature>
<keyword evidence="22" id="KW-1185">Reference proteome</keyword>
<dbReference type="SMART" id="SM00608">
    <property type="entry name" value="ACR"/>
    <property type="match status" value="1"/>
</dbReference>
<dbReference type="SUPFAM" id="SSF55486">
    <property type="entry name" value="Metalloproteases ('zincins'), catalytic domain"/>
    <property type="match status" value="1"/>
</dbReference>
<feature type="binding site" evidence="15">
    <location>
        <position position="345"/>
    </location>
    <ligand>
        <name>Zn(2+)</name>
        <dbReference type="ChEBI" id="CHEBI:29105"/>
        <note>catalytic</note>
    </ligand>
</feature>
<evidence type="ECO:0000256" key="13">
    <source>
        <dbReference type="ARBA" id="ARBA00023240"/>
    </source>
</evidence>
<accession>A0A9Q0Y5T8</accession>
<comment type="subcellular location">
    <subcellularLocation>
        <location evidence="2">Membrane</location>
        <topology evidence="2">Single-pass type I membrane protein</topology>
    </subcellularLocation>
    <subcellularLocation>
        <location evidence="3">Secreted</location>
    </subcellularLocation>
</comment>
<feature type="binding site" evidence="15">
    <location>
        <position position="339"/>
    </location>
    <ligand>
        <name>Zn(2+)</name>
        <dbReference type="ChEBI" id="CHEBI:29105"/>
        <note>catalytic</note>
    </ligand>
</feature>
<feature type="chain" id="PRO_5040450490" description="Disintegrin and metalloproteinase domain-containing protein 20-like" evidence="18">
    <location>
        <begin position="19"/>
        <end position="743"/>
    </location>
</feature>
<dbReference type="GO" id="GO:1990913">
    <property type="term" value="C:sperm head plasma membrane"/>
    <property type="evidence" value="ECO:0007669"/>
    <property type="project" value="TreeGrafter"/>
</dbReference>
<comment type="caution">
    <text evidence="15">Lacks conserved residue(s) required for the propagation of feature annotation.</text>
</comment>
<sequence length="743" mass="83639">MSSTTAWVLFLTVQNVLSETAGQMLRQGFKYVLYEITIPRKLTPRYAQEPQDISYLLNMGGQGHIMHLRQKRYDISTHFPLFTYSKTGELHMDYPFIQNDCFYNGFIQGTPHSSVTLSTCSGGLRGLLLLANETYEIEPVEASATFQHVVYRVENKEGAHHMRCGLTGKKGEHQVTMREKTEEETEDNSSKRVWWTHIRYVKIAVVVDHERFVNFGKNDTLVVRHVMGVFHIANSFYDPLDVQLSIAGLVIWSEKNLIPISKSIEDTLRSFSIWRRESLLKHLENDVGHLFVYKDFEGSSTGLAYQGGVCNDQYGCGVESYMTSYLFEFAVLFVHQLGHNLGMKHDEKYCACDRKACVMSGFLVATDKFSNCSYMEYINHRNAHCLLIPPDPKKIYNLKHCGNRIVETGEECDCGSEALCELDPCCQPDCKLHSDAVCAFGQCCSECQYVPARMVCRPKSGICDLPEYCNGSSEWCPEDVYVQDGAPCNDGAYCYHGNCTTRNEQCKVIFGKKATSASEVCYRIMNTRADRFGNCGLQHGIYNTCDVDHILCGRVQCENVDNIPSLEEHSTIIHTTIGNKQCWGTDYHSGMDIADIGAVRDGTPCGPGMLCINRGCTNVSLLKYDCNITKCHDRGVCNTHRHCHCDYGWAPPYCLHKGFGGSIESGPPPARRTPTGTIIGVVCGLSVALVCVGTCVHYRHELWHSFRKMSPSTHPIEPKKKKAYNKSRKKIKNKFEIGENNGE</sequence>
<evidence type="ECO:0000256" key="17">
    <source>
        <dbReference type="SAM" id="Phobius"/>
    </source>
</evidence>
<dbReference type="FunFam" id="3.40.390.10:FF:000002">
    <property type="entry name" value="Disintegrin and metalloproteinase domain-containing protein 22"/>
    <property type="match status" value="1"/>
</dbReference>
<dbReference type="Pfam" id="PF00200">
    <property type="entry name" value="Disintegrin"/>
    <property type="match status" value="1"/>
</dbReference>